<evidence type="ECO:0000313" key="3">
    <source>
        <dbReference type="Proteomes" id="UP000063236"/>
    </source>
</evidence>
<reference evidence="2 3" key="1">
    <citation type="submission" date="2015-11" db="EMBL/GenBank/DDBJ databases">
        <title>Expanding the genomic diversity of Burkholderia species for the development of highly accurate diagnostics.</title>
        <authorList>
            <person name="Sahl J."/>
            <person name="Keim P."/>
            <person name="Wagner D."/>
        </authorList>
    </citation>
    <scope>NUCLEOTIDE SEQUENCE [LARGE SCALE GENOMIC DNA]</scope>
    <source>
        <strain evidence="2 3">MSMB378WGS</strain>
    </source>
</reference>
<dbReference type="SUPFAM" id="SSF49354">
    <property type="entry name" value="PapD-like"/>
    <property type="match status" value="1"/>
</dbReference>
<comment type="caution">
    <text evidence="2">The sequence shown here is derived from an EMBL/GenBank/DDBJ whole genome shotgun (WGS) entry which is preliminary data.</text>
</comment>
<dbReference type="EMBL" id="LPJV01000062">
    <property type="protein sequence ID" value="KWF45129.1"/>
    <property type="molecule type" value="Genomic_DNA"/>
</dbReference>
<name>A0AAW3P943_9BURK</name>
<dbReference type="InterPro" id="IPR008962">
    <property type="entry name" value="PapD-like_sf"/>
</dbReference>
<dbReference type="Proteomes" id="UP000063236">
    <property type="component" value="Unassembled WGS sequence"/>
</dbReference>
<dbReference type="AlphaFoldDB" id="A0AAW3P943"/>
<evidence type="ECO:0000256" key="1">
    <source>
        <dbReference type="SAM" id="SignalP"/>
    </source>
</evidence>
<accession>A0AAW3P943</accession>
<sequence>MKFKQFAAAPVLSLLLMLSAQSVYAEGELMVLPASTRLVSTHDQKVTVKNLGDTPLYLAISLKKVTNPGMAKEEKVDLNDLEHPGVLASPDRLTLGPSQSRAIRLKSLAEVDHEELYRLYIVPVKSLQVDEAPQDKITVPMSVAVGYGVLVRHMPLPGKQKTAWAHRCEQGGLTLENTGSVRVVFPDVSYNGVKGPETVAVFPGVPRHFATKRLTFDAGGTQRTLECP</sequence>
<feature type="chain" id="PRO_5043867764" evidence="1">
    <location>
        <begin position="26"/>
        <end position="228"/>
    </location>
</feature>
<protein>
    <submittedName>
        <fullName evidence="2">Pilus assembly protein</fullName>
    </submittedName>
</protein>
<keyword evidence="1" id="KW-0732">Signal</keyword>
<feature type="signal peptide" evidence="1">
    <location>
        <begin position="1"/>
        <end position="25"/>
    </location>
</feature>
<proteinExistence type="predicted"/>
<dbReference type="Gene3D" id="2.60.40.10">
    <property type="entry name" value="Immunoglobulins"/>
    <property type="match status" value="1"/>
</dbReference>
<dbReference type="RefSeq" id="WP_060188466.1">
    <property type="nucleotide sequence ID" value="NZ_LPJS01000011.1"/>
</dbReference>
<evidence type="ECO:0000313" key="2">
    <source>
        <dbReference type="EMBL" id="KWF45129.1"/>
    </source>
</evidence>
<dbReference type="InterPro" id="IPR013783">
    <property type="entry name" value="Ig-like_fold"/>
</dbReference>
<gene>
    <name evidence="2" type="ORF">WL88_29060</name>
</gene>
<organism evidence="2 3">
    <name type="scientific">Burkholderia diffusa</name>
    <dbReference type="NCBI Taxonomy" id="488732"/>
    <lineage>
        <taxon>Bacteria</taxon>
        <taxon>Pseudomonadati</taxon>
        <taxon>Pseudomonadota</taxon>
        <taxon>Betaproteobacteria</taxon>
        <taxon>Burkholderiales</taxon>
        <taxon>Burkholderiaceae</taxon>
        <taxon>Burkholderia</taxon>
        <taxon>Burkholderia cepacia complex</taxon>
    </lineage>
</organism>